<name>A0A432WCD1_9GAMM</name>
<organism evidence="4 5">
    <name type="scientific">Aliidiomarina soli</name>
    <dbReference type="NCBI Taxonomy" id="1928574"/>
    <lineage>
        <taxon>Bacteria</taxon>
        <taxon>Pseudomonadati</taxon>
        <taxon>Pseudomonadota</taxon>
        <taxon>Gammaproteobacteria</taxon>
        <taxon>Alteromonadales</taxon>
        <taxon>Idiomarinaceae</taxon>
        <taxon>Aliidiomarina</taxon>
    </lineage>
</organism>
<dbReference type="RefSeq" id="WP_126800008.1">
    <property type="nucleotide sequence ID" value="NZ_PIPO01000007.1"/>
</dbReference>
<keyword evidence="4" id="KW-0808">Transferase</keyword>
<feature type="domain" description="HPt" evidence="3">
    <location>
        <begin position="23"/>
        <end position="118"/>
    </location>
</feature>
<keyword evidence="5" id="KW-1185">Reference proteome</keyword>
<dbReference type="Proteomes" id="UP000287823">
    <property type="component" value="Unassembled WGS sequence"/>
</dbReference>
<keyword evidence="1" id="KW-0902">Two-component regulatory system</keyword>
<accession>A0A432WCD1</accession>
<evidence type="ECO:0000259" key="3">
    <source>
        <dbReference type="PROSITE" id="PS50894"/>
    </source>
</evidence>
<comment type="caution">
    <text evidence="4">The sequence shown here is derived from an EMBL/GenBank/DDBJ whole genome shotgun (WGS) entry which is preliminary data.</text>
</comment>
<dbReference type="SUPFAM" id="SSF47226">
    <property type="entry name" value="Histidine-containing phosphotransfer domain, HPT domain"/>
    <property type="match status" value="1"/>
</dbReference>
<dbReference type="InterPro" id="IPR036641">
    <property type="entry name" value="HPT_dom_sf"/>
</dbReference>
<gene>
    <name evidence="4" type="ORF">CWE14_14375</name>
</gene>
<protein>
    <submittedName>
        <fullName evidence="4">Histidine kinase</fullName>
    </submittedName>
</protein>
<dbReference type="PROSITE" id="PS50894">
    <property type="entry name" value="HPT"/>
    <property type="match status" value="1"/>
</dbReference>
<feature type="modified residue" description="Phosphohistidine" evidence="2">
    <location>
        <position position="62"/>
    </location>
</feature>
<dbReference type="CDD" id="cd00088">
    <property type="entry name" value="HPT"/>
    <property type="match status" value="1"/>
</dbReference>
<evidence type="ECO:0000313" key="4">
    <source>
        <dbReference type="EMBL" id="RUO29639.1"/>
    </source>
</evidence>
<dbReference type="GO" id="GO:0004672">
    <property type="term" value="F:protein kinase activity"/>
    <property type="evidence" value="ECO:0007669"/>
    <property type="project" value="UniProtKB-ARBA"/>
</dbReference>
<dbReference type="EMBL" id="PIPO01000007">
    <property type="protein sequence ID" value="RUO29639.1"/>
    <property type="molecule type" value="Genomic_DNA"/>
</dbReference>
<evidence type="ECO:0000256" key="1">
    <source>
        <dbReference type="ARBA" id="ARBA00023012"/>
    </source>
</evidence>
<proteinExistence type="predicted"/>
<evidence type="ECO:0000256" key="2">
    <source>
        <dbReference type="PROSITE-ProRule" id="PRU00110"/>
    </source>
</evidence>
<dbReference type="Gene3D" id="1.20.120.160">
    <property type="entry name" value="HPT domain"/>
    <property type="match status" value="1"/>
</dbReference>
<reference evidence="4 5" key="1">
    <citation type="journal article" date="2011" name="Front. Microbiol.">
        <title>Genomic signatures of strain selection and enhancement in Bacillus atrophaeus var. globigii, a historical biowarfare simulant.</title>
        <authorList>
            <person name="Gibbons H.S."/>
            <person name="Broomall S.M."/>
            <person name="McNew L.A."/>
            <person name="Daligault H."/>
            <person name="Chapman C."/>
            <person name="Bruce D."/>
            <person name="Karavis M."/>
            <person name="Krepps M."/>
            <person name="McGregor P.A."/>
            <person name="Hong C."/>
            <person name="Park K.H."/>
            <person name="Akmal A."/>
            <person name="Feldman A."/>
            <person name="Lin J.S."/>
            <person name="Chang W.E."/>
            <person name="Higgs B.W."/>
            <person name="Demirev P."/>
            <person name="Lindquist J."/>
            <person name="Liem A."/>
            <person name="Fochler E."/>
            <person name="Read T.D."/>
            <person name="Tapia R."/>
            <person name="Johnson S."/>
            <person name="Bishop-Lilly K.A."/>
            <person name="Detter C."/>
            <person name="Han C."/>
            <person name="Sozhamannan S."/>
            <person name="Rosenzweig C.N."/>
            <person name="Skowronski E.W."/>
        </authorList>
    </citation>
    <scope>NUCLEOTIDE SEQUENCE [LARGE SCALE GENOMIC DNA]</scope>
    <source>
        <strain evidence="4 5">Y4G10-17</strain>
    </source>
</reference>
<dbReference type="GO" id="GO:0000160">
    <property type="term" value="P:phosphorelay signal transduction system"/>
    <property type="evidence" value="ECO:0007669"/>
    <property type="project" value="UniProtKB-KW"/>
</dbReference>
<sequence length="119" mass="13920">MTFINKFESLDKELLSQYHELLGEEGLTQSLDTFARLMPEYIAELERFAQAQQDDDFRRQAHKVKGGCRSLGFARLGALMQYLEKDHWQWSEVPALIADARQWLAEDQETARQWLKAKS</sequence>
<dbReference type="InterPro" id="IPR008207">
    <property type="entry name" value="Sig_transdc_His_kin_Hpt_dom"/>
</dbReference>
<keyword evidence="4" id="KW-0418">Kinase</keyword>
<dbReference type="AlphaFoldDB" id="A0A432WCD1"/>
<keyword evidence="2" id="KW-0597">Phosphoprotein</keyword>
<dbReference type="Pfam" id="PF01627">
    <property type="entry name" value="Hpt"/>
    <property type="match status" value="1"/>
</dbReference>
<evidence type="ECO:0000313" key="5">
    <source>
        <dbReference type="Proteomes" id="UP000287823"/>
    </source>
</evidence>